<keyword evidence="1" id="KW-1133">Transmembrane helix</keyword>
<keyword evidence="1" id="KW-0472">Membrane</keyword>
<dbReference type="AlphaFoldDB" id="A0A7J5BCA8"/>
<proteinExistence type="predicted"/>
<dbReference type="Proteomes" id="UP000433493">
    <property type="component" value="Unassembled WGS sequence"/>
</dbReference>
<protein>
    <recommendedName>
        <fullName evidence="4">Integral membrane protein</fullName>
    </recommendedName>
</protein>
<feature type="transmembrane region" description="Helical" evidence="1">
    <location>
        <begin position="116"/>
        <end position="132"/>
    </location>
</feature>
<feature type="transmembrane region" description="Helical" evidence="1">
    <location>
        <begin position="78"/>
        <end position="96"/>
    </location>
</feature>
<dbReference type="EMBL" id="WBKB01000003">
    <property type="protein sequence ID" value="KAB1643607.1"/>
    <property type="molecule type" value="Genomic_DNA"/>
</dbReference>
<accession>A0A7J5BCA8</accession>
<gene>
    <name evidence="2" type="ORF">F8O05_06955</name>
</gene>
<evidence type="ECO:0000313" key="2">
    <source>
        <dbReference type="EMBL" id="KAB1643607.1"/>
    </source>
</evidence>
<evidence type="ECO:0000313" key="3">
    <source>
        <dbReference type="Proteomes" id="UP000433493"/>
    </source>
</evidence>
<keyword evidence="3" id="KW-1185">Reference proteome</keyword>
<sequence>MSIATATETESKAGASRILVAVYVVLFLAATGRSVVQIVRDFDTAPLAYSLSTVAAVVYLIAGICLAMAHRSATWRPLAWLALIFELAGVLIVGVLSGTHPELFPADTVWSGFGRGYVYIPFVLPLLGISYLESMRASRGKVVTA</sequence>
<feature type="transmembrane region" description="Helical" evidence="1">
    <location>
        <begin position="18"/>
        <end position="36"/>
    </location>
</feature>
<name>A0A7J5BCA8_9MICO</name>
<evidence type="ECO:0000256" key="1">
    <source>
        <dbReference type="SAM" id="Phobius"/>
    </source>
</evidence>
<evidence type="ECO:0008006" key="4">
    <source>
        <dbReference type="Google" id="ProtNLM"/>
    </source>
</evidence>
<dbReference type="OrthoDB" id="25997at2"/>
<feature type="transmembrane region" description="Helical" evidence="1">
    <location>
        <begin position="48"/>
        <end position="69"/>
    </location>
</feature>
<reference evidence="2 3" key="1">
    <citation type="submission" date="2019-09" db="EMBL/GenBank/DDBJ databases">
        <title>Phylogeny of genus Pseudoclavibacter and closely related genus.</title>
        <authorList>
            <person name="Li Y."/>
        </authorList>
    </citation>
    <scope>NUCLEOTIDE SEQUENCE [LARGE SCALE GENOMIC DNA]</scope>
    <source>
        <strain evidence="2 3">KCTC 13959</strain>
    </source>
</reference>
<dbReference type="RefSeq" id="WP_158052022.1">
    <property type="nucleotide sequence ID" value="NZ_WBKB01000003.1"/>
</dbReference>
<comment type="caution">
    <text evidence="2">The sequence shown here is derived from an EMBL/GenBank/DDBJ whole genome shotgun (WGS) entry which is preliminary data.</text>
</comment>
<organism evidence="2 3">
    <name type="scientific">Gulosibacter chungangensis</name>
    <dbReference type="NCBI Taxonomy" id="979746"/>
    <lineage>
        <taxon>Bacteria</taxon>
        <taxon>Bacillati</taxon>
        <taxon>Actinomycetota</taxon>
        <taxon>Actinomycetes</taxon>
        <taxon>Micrococcales</taxon>
        <taxon>Microbacteriaceae</taxon>
        <taxon>Gulosibacter</taxon>
    </lineage>
</organism>
<keyword evidence="1" id="KW-0812">Transmembrane</keyword>